<dbReference type="PANTHER" id="PTHR43046:SF14">
    <property type="entry name" value="MUTT_NUDIX FAMILY PROTEIN"/>
    <property type="match status" value="1"/>
</dbReference>
<comment type="similarity">
    <text evidence="3">Belongs to the Nudix hydrolase family.</text>
</comment>
<gene>
    <name evidence="5" type="ORF">KDA27_18945</name>
</gene>
<feature type="domain" description="Nudix hydrolase" evidence="4">
    <location>
        <begin position="26"/>
        <end position="146"/>
    </location>
</feature>
<dbReference type="PRINTS" id="PR00502">
    <property type="entry name" value="NUDIXFAMILY"/>
</dbReference>
<name>A0A956NG82_UNCEI</name>
<dbReference type="PROSITE" id="PS00893">
    <property type="entry name" value="NUDIX_BOX"/>
    <property type="match status" value="1"/>
</dbReference>
<organism evidence="5 6">
    <name type="scientific">Eiseniibacteriota bacterium</name>
    <dbReference type="NCBI Taxonomy" id="2212470"/>
    <lineage>
        <taxon>Bacteria</taxon>
        <taxon>Candidatus Eiseniibacteriota</taxon>
    </lineage>
</organism>
<evidence type="ECO:0000313" key="6">
    <source>
        <dbReference type="Proteomes" id="UP000739538"/>
    </source>
</evidence>
<dbReference type="PROSITE" id="PS51462">
    <property type="entry name" value="NUDIX"/>
    <property type="match status" value="1"/>
</dbReference>
<reference evidence="5" key="2">
    <citation type="journal article" date="2021" name="Microbiome">
        <title>Successional dynamics and alternative stable states in a saline activated sludge microbial community over 9 years.</title>
        <authorList>
            <person name="Wang Y."/>
            <person name="Ye J."/>
            <person name="Ju F."/>
            <person name="Liu L."/>
            <person name="Boyd J.A."/>
            <person name="Deng Y."/>
            <person name="Parks D.H."/>
            <person name="Jiang X."/>
            <person name="Yin X."/>
            <person name="Woodcroft B.J."/>
            <person name="Tyson G.W."/>
            <person name="Hugenholtz P."/>
            <person name="Polz M.F."/>
            <person name="Zhang T."/>
        </authorList>
    </citation>
    <scope>NUCLEOTIDE SEQUENCE</scope>
    <source>
        <strain evidence="5">HKST-UBA02</strain>
    </source>
</reference>
<accession>A0A956NG82</accession>
<protein>
    <submittedName>
        <fullName evidence="5">NUDIX hydrolase</fullName>
    </submittedName>
</protein>
<reference evidence="5" key="1">
    <citation type="submission" date="2020-04" db="EMBL/GenBank/DDBJ databases">
        <authorList>
            <person name="Zhang T."/>
        </authorList>
    </citation>
    <scope>NUCLEOTIDE SEQUENCE</scope>
    <source>
        <strain evidence="5">HKST-UBA02</strain>
    </source>
</reference>
<dbReference type="InterPro" id="IPR020476">
    <property type="entry name" value="Nudix_hydrolase"/>
</dbReference>
<dbReference type="InterPro" id="IPR000086">
    <property type="entry name" value="NUDIX_hydrolase_dom"/>
</dbReference>
<comment type="caution">
    <text evidence="5">The sequence shown here is derived from an EMBL/GenBank/DDBJ whole genome shotgun (WGS) entry which is preliminary data.</text>
</comment>
<dbReference type="InterPro" id="IPR020084">
    <property type="entry name" value="NUDIX_hydrolase_CS"/>
</dbReference>
<dbReference type="GO" id="GO:0016787">
    <property type="term" value="F:hydrolase activity"/>
    <property type="evidence" value="ECO:0007669"/>
    <property type="project" value="UniProtKB-KW"/>
</dbReference>
<evidence type="ECO:0000259" key="4">
    <source>
        <dbReference type="PROSITE" id="PS51462"/>
    </source>
</evidence>
<dbReference type="Pfam" id="PF00293">
    <property type="entry name" value="NUDIX"/>
    <property type="match status" value="1"/>
</dbReference>
<keyword evidence="2 3" id="KW-0378">Hydrolase</keyword>
<dbReference type="PANTHER" id="PTHR43046">
    <property type="entry name" value="GDP-MANNOSE MANNOSYL HYDROLASE"/>
    <property type="match status" value="1"/>
</dbReference>
<evidence type="ECO:0000313" key="5">
    <source>
        <dbReference type="EMBL" id="MCA9757876.1"/>
    </source>
</evidence>
<dbReference type="EMBL" id="JAGQHS010000126">
    <property type="protein sequence ID" value="MCA9757876.1"/>
    <property type="molecule type" value="Genomic_DNA"/>
</dbReference>
<evidence type="ECO:0000256" key="2">
    <source>
        <dbReference type="ARBA" id="ARBA00022801"/>
    </source>
</evidence>
<dbReference type="AlphaFoldDB" id="A0A956NG82"/>
<dbReference type="CDD" id="cd02883">
    <property type="entry name" value="NUDIX_Hydrolase"/>
    <property type="match status" value="1"/>
</dbReference>
<sequence>MSDDPTEQRDSWHRESWERERWERAPKHVLSAAAVVVNSANELLLVRSPRRGWEMPGGQVEQGESLRKAAIRETLEESGIEIEVIAFCGVFQTVTRSVCNFLFLGRPVGGCLRTSDESPEVGWHPLPDALDLVTYRTFRRRIELCLDESSWPFLVEYELPAE</sequence>
<dbReference type="InterPro" id="IPR015797">
    <property type="entry name" value="NUDIX_hydrolase-like_dom_sf"/>
</dbReference>
<dbReference type="Gene3D" id="3.90.79.10">
    <property type="entry name" value="Nucleoside Triphosphate Pyrophosphohydrolase"/>
    <property type="match status" value="1"/>
</dbReference>
<comment type="cofactor">
    <cofactor evidence="1">
        <name>Mg(2+)</name>
        <dbReference type="ChEBI" id="CHEBI:18420"/>
    </cofactor>
</comment>
<proteinExistence type="inferred from homology"/>
<evidence type="ECO:0000256" key="3">
    <source>
        <dbReference type="RuleBase" id="RU003476"/>
    </source>
</evidence>
<evidence type="ECO:0000256" key="1">
    <source>
        <dbReference type="ARBA" id="ARBA00001946"/>
    </source>
</evidence>
<dbReference type="SUPFAM" id="SSF55811">
    <property type="entry name" value="Nudix"/>
    <property type="match status" value="1"/>
</dbReference>
<dbReference type="Proteomes" id="UP000739538">
    <property type="component" value="Unassembled WGS sequence"/>
</dbReference>